<dbReference type="AlphaFoldDB" id="A0A1N7GW07"/>
<proteinExistence type="predicted"/>
<evidence type="ECO:0000256" key="1">
    <source>
        <dbReference type="SAM" id="Phobius"/>
    </source>
</evidence>
<name>A0A1N7GW07_9NOCA</name>
<dbReference type="Proteomes" id="UP000186218">
    <property type="component" value="Unassembled WGS sequence"/>
</dbReference>
<keyword evidence="3" id="KW-1185">Reference proteome</keyword>
<organism evidence="2 3">
    <name type="scientific">Williamsia sterculiae</name>
    <dbReference type="NCBI Taxonomy" id="1344003"/>
    <lineage>
        <taxon>Bacteria</taxon>
        <taxon>Bacillati</taxon>
        <taxon>Actinomycetota</taxon>
        <taxon>Actinomycetes</taxon>
        <taxon>Mycobacteriales</taxon>
        <taxon>Nocardiaceae</taxon>
        <taxon>Williamsia</taxon>
    </lineage>
</organism>
<reference evidence="2 3" key="1">
    <citation type="submission" date="2017-01" db="EMBL/GenBank/DDBJ databases">
        <authorList>
            <person name="Mah S.A."/>
            <person name="Swanson W.J."/>
            <person name="Moy G.W."/>
            <person name="Vacquier V.D."/>
        </authorList>
    </citation>
    <scope>NUCLEOTIDE SEQUENCE [LARGE SCALE GENOMIC DNA]</scope>
    <source>
        <strain evidence="2 3">CPCC 203464</strain>
    </source>
</reference>
<dbReference type="RefSeq" id="WP_076481334.1">
    <property type="nucleotide sequence ID" value="NZ_FTNT01000010.1"/>
</dbReference>
<evidence type="ECO:0000313" key="3">
    <source>
        <dbReference type="Proteomes" id="UP000186218"/>
    </source>
</evidence>
<dbReference type="OrthoDB" id="4570424at2"/>
<dbReference type="STRING" id="1344003.SAMN05445060_3158"/>
<gene>
    <name evidence="2" type="ORF">SAMN05445060_3158</name>
</gene>
<keyword evidence="1" id="KW-0472">Membrane</keyword>
<evidence type="ECO:0000313" key="2">
    <source>
        <dbReference type="EMBL" id="SIS16777.1"/>
    </source>
</evidence>
<feature type="transmembrane region" description="Helical" evidence="1">
    <location>
        <begin position="12"/>
        <end position="30"/>
    </location>
</feature>
<sequence>MRTHPGDWLLRTAVALFAVGVLAIAALFVTPAVDHGTTLPTFVYLLTMCAPLGFVAGLVFALRSGRRRP</sequence>
<feature type="transmembrane region" description="Helical" evidence="1">
    <location>
        <begin position="42"/>
        <end position="62"/>
    </location>
</feature>
<protein>
    <submittedName>
        <fullName evidence="2">Uncharacterized protein</fullName>
    </submittedName>
</protein>
<keyword evidence="1" id="KW-1133">Transmembrane helix</keyword>
<dbReference type="EMBL" id="FTNT01000010">
    <property type="protein sequence ID" value="SIS16777.1"/>
    <property type="molecule type" value="Genomic_DNA"/>
</dbReference>
<accession>A0A1N7GW07</accession>
<keyword evidence="1" id="KW-0812">Transmembrane</keyword>